<dbReference type="PROSITE" id="PS50294">
    <property type="entry name" value="WD_REPEATS_REGION"/>
    <property type="match status" value="2"/>
</dbReference>
<sequence>MTSLIACGTYRKESALEFQHAEDGSMAADISADAKISVVSSIDLGLLVWDLEFNQKVYQWGYKGDGETINLVSTVKIASDTSYVVSADRESFAIWNLENGEPDGFWRIDESTIRDVAIADKGTTVLVGRSNGKVLMLEPFTGRRLEFLGHTERINSVDISPNGYYALTGGNDYVAYLWDTRTGQVVYRFDHPSRVTKVALDPKGRYLFTADSQKTARIWDVQTGEEVSTLQFIQRQIIFSAVQFSEDGTRLLTGSPNRLLALWDVKTGKKLNGWRVKPNDKAMGNSAIVYGVGFYGDNQVISESSSGWAEIWDIQ</sequence>
<dbReference type="KEGG" id="pmaw:MACH26_00980"/>
<dbReference type="InterPro" id="IPR001680">
    <property type="entry name" value="WD40_rpt"/>
</dbReference>
<gene>
    <name evidence="4" type="ORF">MACH26_00980</name>
</gene>
<dbReference type="Proteomes" id="UP001333710">
    <property type="component" value="Chromosome"/>
</dbReference>
<evidence type="ECO:0000313" key="4">
    <source>
        <dbReference type="EMBL" id="BDX04577.1"/>
    </source>
</evidence>
<dbReference type="EMBL" id="AP027272">
    <property type="protein sequence ID" value="BDX04577.1"/>
    <property type="molecule type" value="Genomic_DNA"/>
</dbReference>
<feature type="repeat" description="WD" evidence="3">
    <location>
        <begin position="147"/>
        <end position="188"/>
    </location>
</feature>
<dbReference type="InterPro" id="IPR019775">
    <property type="entry name" value="WD40_repeat_CS"/>
</dbReference>
<dbReference type="SUPFAM" id="SSF50998">
    <property type="entry name" value="Quinoprotein alcohol dehydrogenase-like"/>
    <property type="match status" value="1"/>
</dbReference>
<evidence type="ECO:0000256" key="2">
    <source>
        <dbReference type="ARBA" id="ARBA00022737"/>
    </source>
</evidence>
<accession>A0AA48KQ05</accession>
<dbReference type="PANTHER" id="PTHR22847">
    <property type="entry name" value="WD40 REPEAT PROTEIN"/>
    <property type="match status" value="1"/>
</dbReference>
<organism evidence="4 5">
    <name type="scientific">Planctobacterium marinum</name>
    <dbReference type="NCBI Taxonomy" id="1631968"/>
    <lineage>
        <taxon>Bacteria</taxon>
        <taxon>Pseudomonadati</taxon>
        <taxon>Pseudomonadota</taxon>
        <taxon>Gammaproteobacteria</taxon>
        <taxon>Alteromonadales</taxon>
        <taxon>Alteromonadaceae</taxon>
        <taxon>Planctobacterium</taxon>
    </lineage>
</organism>
<proteinExistence type="predicted"/>
<dbReference type="PROSITE" id="PS00678">
    <property type="entry name" value="WD_REPEATS_1"/>
    <property type="match status" value="2"/>
</dbReference>
<feature type="repeat" description="WD" evidence="3">
    <location>
        <begin position="241"/>
        <end position="273"/>
    </location>
</feature>
<dbReference type="Gene3D" id="2.130.10.10">
    <property type="entry name" value="YVTN repeat-like/Quinoprotein amine dehydrogenase"/>
    <property type="match status" value="2"/>
</dbReference>
<feature type="repeat" description="WD" evidence="3">
    <location>
        <begin position="188"/>
        <end position="229"/>
    </location>
</feature>
<keyword evidence="5" id="KW-1185">Reference proteome</keyword>
<evidence type="ECO:0008006" key="6">
    <source>
        <dbReference type="Google" id="ProtNLM"/>
    </source>
</evidence>
<keyword evidence="1 3" id="KW-0853">WD repeat</keyword>
<evidence type="ECO:0000256" key="1">
    <source>
        <dbReference type="ARBA" id="ARBA00022574"/>
    </source>
</evidence>
<dbReference type="InterPro" id="IPR015943">
    <property type="entry name" value="WD40/YVTN_repeat-like_dom_sf"/>
</dbReference>
<dbReference type="AlphaFoldDB" id="A0AA48KQ05"/>
<dbReference type="Pfam" id="PF00400">
    <property type="entry name" value="WD40"/>
    <property type="match status" value="3"/>
</dbReference>
<dbReference type="SMART" id="SM00320">
    <property type="entry name" value="WD40"/>
    <property type="match status" value="6"/>
</dbReference>
<dbReference type="RefSeq" id="WP_338294777.1">
    <property type="nucleotide sequence ID" value="NZ_AP027272.1"/>
</dbReference>
<dbReference type="InterPro" id="IPR011047">
    <property type="entry name" value="Quinoprotein_ADH-like_sf"/>
</dbReference>
<evidence type="ECO:0000313" key="5">
    <source>
        <dbReference type="Proteomes" id="UP001333710"/>
    </source>
</evidence>
<evidence type="ECO:0000256" key="3">
    <source>
        <dbReference type="PROSITE-ProRule" id="PRU00221"/>
    </source>
</evidence>
<keyword evidence="2" id="KW-0677">Repeat</keyword>
<dbReference type="PROSITE" id="PS50082">
    <property type="entry name" value="WD_REPEATS_2"/>
    <property type="match status" value="3"/>
</dbReference>
<name>A0AA48KQ05_9ALTE</name>
<dbReference type="PANTHER" id="PTHR22847:SF637">
    <property type="entry name" value="WD REPEAT DOMAIN 5B"/>
    <property type="match status" value="1"/>
</dbReference>
<reference evidence="4" key="1">
    <citation type="submission" date="2023-01" db="EMBL/GenBank/DDBJ databases">
        <title>Complete genome sequence of Planctobacterium marinum strain Dej080120_11.</title>
        <authorList>
            <person name="Ueki S."/>
            <person name="Maruyama F."/>
        </authorList>
    </citation>
    <scope>NUCLEOTIDE SEQUENCE</scope>
    <source>
        <strain evidence="4">Dej080120_11</strain>
    </source>
</reference>
<protein>
    <recommendedName>
        <fullName evidence="6">WD-40 repeat protein</fullName>
    </recommendedName>
</protein>